<feature type="signal peptide" evidence="2">
    <location>
        <begin position="1"/>
        <end position="25"/>
    </location>
</feature>
<evidence type="ECO:0000313" key="4">
    <source>
        <dbReference type="Proteomes" id="UP000751852"/>
    </source>
</evidence>
<name>A0ABS0TBB4_9STAP</name>
<dbReference type="Proteomes" id="UP000751852">
    <property type="component" value="Unassembled WGS sequence"/>
</dbReference>
<proteinExistence type="predicted"/>
<evidence type="ECO:0000313" key="3">
    <source>
        <dbReference type="EMBL" id="MBI5975049.1"/>
    </source>
</evidence>
<comment type="caution">
    <text evidence="3">The sequence shown here is derived from an EMBL/GenBank/DDBJ whole genome shotgun (WGS) entry which is preliminary data.</text>
</comment>
<feature type="coiled-coil region" evidence="1">
    <location>
        <begin position="161"/>
        <end position="209"/>
    </location>
</feature>
<feature type="chain" id="PRO_5047446555" evidence="2">
    <location>
        <begin position="26"/>
        <end position="316"/>
    </location>
</feature>
<dbReference type="InterPro" id="IPR009343">
    <property type="entry name" value="DUF1002"/>
</dbReference>
<keyword evidence="2" id="KW-0732">Signal</keyword>
<evidence type="ECO:0000256" key="1">
    <source>
        <dbReference type="SAM" id="Coils"/>
    </source>
</evidence>
<reference evidence="3 4" key="1">
    <citation type="submission" date="2020-04" db="EMBL/GenBank/DDBJ databases">
        <title>Staphylococcus species from domestic dog.</title>
        <authorList>
            <person name="Paterson G.K."/>
        </authorList>
    </citation>
    <scope>NUCLEOTIDE SEQUENCE [LARGE SCALE GENOMIC DNA]</scope>
    <source>
        <strain evidence="3 4">H16/1A</strain>
    </source>
</reference>
<dbReference type="Pfam" id="PF06207">
    <property type="entry name" value="DUF1002"/>
    <property type="match status" value="1"/>
</dbReference>
<accession>A0ABS0TBB4</accession>
<protein>
    <submittedName>
        <fullName evidence="3">DUF1002 domain-containing protein</fullName>
    </submittedName>
</protein>
<dbReference type="EMBL" id="JABANU010000011">
    <property type="protein sequence ID" value="MBI5975049.1"/>
    <property type="molecule type" value="Genomic_DNA"/>
</dbReference>
<evidence type="ECO:0000256" key="2">
    <source>
        <dbReference type="SAM" id="SignalP"/>
    </source>
</evidence>
<organism evidence="3 4">
    <name type="scientific">Staphylococcus canis</name>
    <dbReference type="NCBI Taxonomy" id="2724942"/>
    <lineage>
        <taxon>Bacteria</taxon>
        <taxon>Bacillati</taxon>
        <taxon>Bacillota</taxon>
        <taxon>Bacilli</taxon>
        <taxon>Bacillales</taxon>
        <taxon>Staphylococcaceae</taxon>
        <taxon>Staphylococcus</taxon>
    </lineage>
</organism>
<dbReference type="RefSeq" id="WP_198617829.1">
    <property type="nucleotide sequence ID" value="NZ_JABANU010000011.1"/>
</dbReference>
<sequence>MYKKLLVSSAMISALIYGQIANSYAASEFKPKEEIFLQGADLNPQQLEETKQKLGVGQNVTTYTVNSTDVVRYTGTEYDYIHSSAVIKPKRFTSGVDVEIETPETITRITQAQYTNAAITAGIQDAVIKIASIDPVSGEGALTGIYKAYEAQGHTLNEGDIQNAHQEMNELAQISENHQGQAAFSDEALNEAIADMKSQIAEAKSSEQQINQVTINQIVIQTLNAKGLNRILSDNEIAIIQNMMMEVAQSNVMNQNPEAYQKQAKDLMKQIQSQAGDKLDDLKQLDTEENRNALQKLWDAIVALFTKLWHWLTSFL</sequence>
<gene>
    <name evidence="3" type="ORF">HHH54_05475</name>
</gene>
<keyword evidence="1" id="KW-0175">Coiled coil</keyword>
<keyword evidence="4" id="KW-1185">Reference proteome</keyword>